<gene>
    <name evidence="2" type="ORF">OdinLCB4_005880</name>
</gene>
<dbReference type="KEGG" id="oyw:OdinLCB4_005880"/>
<dbReference type="EMBL" id="CP091871">
    <property type="protein sequence ID" value="WEU39998.1"/>
    <property type="molecule type" value="Genomic_DNA"/>
</dbReference>
<reference evidence="2" key="2">
    <citation type="journal article" date="2022" name="Nat. Microbiol.">
        <title>A closed Candidatus Odinarchaeum chromosome exposes Asgard archaeal viruses.</title>
        <authorList>
            <person name="Tamarit D."/>
            <person name="Caceres E.F."/>
            <person name="Krupovic M."/>
            <person name="Nijland R."/>
            <person name="Eme L."/>
            <person name="Robinson N.P."/>
            <person name="Ettema T.J.G."/>
        </authorList>
    </citation>
    <scope>NUCLEOTIDE SEQUENCE</scope>
    <source>
        <strain evidence="2">LCB_4</strain>
    </source>
</reference>
<name>A0AAF0IAE8_ODILC</name>
<evidence type="ECO:0000256" key="1">
    <source>
        <dbReference type="SAM" id="MobiDB-lite"/>
    </source>
</evidence>
<dbReference type="InterPro" id="IPR005024">
    <property type="entry name" value="Snf7_fam"/>
</dbReference>
<accession>A0AAF0IAE8</accession>
<dbReference type="Pfam" id="PF03357">
    <property type="entry name" value="Snf7"/>
    <property type="match status" value="1"/>
</dbReference>
<feature type="region of interest" description="Disordered" evidence="1">
    <location>
        <begin position="176"/>
        <end position="203"/>
    </location>
</feature>
<sequence length="203" mass="23258">MPLLERLTSWLRGPKLSDLNRKLEIVCRKLELESLRLDKQAKNNRAKAKKARLEGDNQAAETYIHHYLKFKNSIIEIDSYRLGIEGLLVDLKMKEAVSEVSKILGNLKYVISIVKNRIRIPDLTKTLEEIDQSMKHISSAKDLAEKRIQSITRVSEIKPEDVQKALNEIDQEIAVEAERGLPEPSGKVSELEKEIEKMKESNT</sequence>
<evidence type="ECO:0000313" key="2">
    <source>
        <dbReference type="EMBL" id="WEU39998.1"/>
    </source>
</evidence>
<dbReference type="Proteomes" id="UP000186851">
    <property type="component" value="Chromosome"/>
</dbReference>
<proteinExistence type="predicted"/>
<feature type="compositionally biased region" description="Basic and acidic residues" evidence="1">
    <location>
        <begin position="189"/>
        <end position="203"/>
    </location>
</feature>
<evidence type="ECO:0000313" key="3">
    <source>
        <dbReference type="Proteomes" id="UP000186851"/>
    </source>
</evidence>
<reference evidence="2" key="1">
    <citation type="journal article" date="2017" name="Nature">
        <title>Asgard archaea illuminate the origin of eukaryotic cellular complexity.</title>
        <authorList>
            <person name="Zaremba-Niedzwiedzka K."/>
            <person name="Caceres E.F."/>
            <person name="Saw J.H."/>
            <person name="Backstrom D."/>
            <person name="Juzokaite L."/>
            <person name="Vancaester E."/>
            <person name="Seitz K.W."/>
            <person name="Anantharaman K."/>
            <person name="Starnawski P."/>
            <person name="Kjeldsen K.U."/>
            <person name="Scott M.B."/>
            <person name="Nunoura T."/>
            <person name="Banfield J.F."/>
            <person name="Schramm A."/>
            <person name="Baker B.J."/>
            <person name="Spang A."/>
            <person name="Ettema T.J.G."/>
        </authorList>
    </citation>
    <scope>NUCLEOTIDE SEQUENCE</scope>
    <source>
        <strain evidence="2">LCB_4</strain>
    </source>
</reference>
<dbReference type="Gene3D" id="6.10.140.1230">
    <property type="match status" value="1"/>
</dbReference>
<dbReference type="GO" id="GO:0007034">
    <property type="term" value="P:vacuolar transport"/>
    <property type="evidence" value="ECO:0007669"/>
    <property type="project" value="InterPro"/>
</dbReference>
<dbReference type="AlphaFoldDB" id="A0AAF0IAE8"/>
<protein>
    <submittedName>
        <fullName evidence="2">SNF7 family protein</fullName>
    </submittedName>
</protein>
<organism evidence="2 3">
    <name type="scientific">Odinarchaeota yellowstonii (strain LCB_4)</name>
    <dbReference type="NCBI Taxonomy" id="1841599"/>
    <lineage>
        <taxon>Archaea</taxon>
        <taxon>Promethearchaeati</taxon>
        <taxon>Candidatus Odinarchaeota</taxon>
        <taxon>Candidatus Odinarchaeia</taxon>
        <taxon>Candidatus Odinarchaeales</taxon>
        <taxon>Candidatus Odinarchaeaceae</taxon>
        <taxon>Candidatus Odinarchaeum</taxon>
    </lineage>
</organism>